<keyword evidence="1" id="KW-0808">Transferase</keyword>
<dbReference type="InterPro" id="IPR030688">
    <property type="entry name" value="MeTrfase_MtrA/MtxA"/>
</dbReference>
<feature type="domain" description="DUF4346" evidence="3">
    <location>
        <begin position="175"/>
        <end position="250"/>
    </location>
</feature>
<evidence type="ECO:0000256" key="1">
    <source>
        <dbReference type="ARBA" id="ARBA00022679"/>
    </source>
</evidence>
<dbReference type="InterPro" id="IPR025595">
    <property type="entry name" value="PterinBD-DUF4346"/>
</dbReference>
<evidence type="ECO:0000259" key="3">
    <source>
        <dbReference type="Pfam" id="PF14251"/>
    </source>
</evidence>
<protein>
    <recommendedName>
        <fullName evidence="3">DUF4346 domain-containing protein</fullName>
    </recommendedName>
</protein>
<gene>
    <name evidence="4" type="ORF">KGD83_16335</name>
</gene>
<keyword evidence="5" id="KW-1185">Reference proteome</keyword>
<evidence type="ECO:0000313" key="4">
    <source>
        <dbReference type="EMBL" id="QUX26929.1"/>
    </source>
</evidence>
<accession>A0ABX8BXL4</accession>
<name>A0ABX8BXL4_9ACTN</name>
<reference evidence="5" key="1">
    <citation type="submission" date="2021-05" db="EMBL/GenBank/DDBJ databases">
        <title>Direct Submission.</title>
        <authorList>
            <person name="Li K."/>
            <person name="Gao J."/>
        </authorList>
    </citation>
    <scope>NUCLEOTIDE SEQUENCE [LARGE SCALE GENOMIC DNA]</scope>
    <source>
        <strain evidence="5">HDS12</strain>
    </source>
</reference>
<dbReference type="Pfam" id="PF04208">
    <property type="entry name" value="MtrA"/>
    <property type="match status" value="1"/>
</dbReference>
<proteinExistence type="predicted"/>
<dbReference type="RefSeq" id="WP_212640017.1">
    <property type="nucleotide sequence ID" value="NZ_CP074132.1"/>
</dbReference>
<dbReference type="Proteomes" id="UP000678016">
    <property type="component" value="Chromosome"/>
</dbReference>
<feature type="region of interest" description="Disordered" evidence="2">
    <location>
        <begin position="141"/>
        <end position="162"/>
    </location>
</feature>
<dbReference type="Pfam" id="PF14251">
    <property type="entry name" value="PterinBD-DUF4346"/>
    <property type="match status" value="1"/>
</dbReference>
<organism evidence="4 5">
    <name type="scientific">Nocardiopsis akebiae</name>
    <dbReference type="NCBI Taxonomy" id="2831968"/>
    <lineage>
        <taxon>Bacteria</taxon>
        <taxon>Bacillati</taxon>
        <taxon>Actinomycetota</taxon>
        <taxon>Actinomycetes</taxon>
        <taxon>Streptosporangiales</taxon>
        <taxon>Nocardiopsidaceae</taxon>
        <taxon>Nocardiopsis</taxon>
    </lineage>
</organism>
<evidence type="ECO:0000256" key="2">
    <source>
        <dbReference type="SAM" id="MobiDB-lite"/>
    </source>
</evidence>
<feature type="compositionally biased region" description="Pro residues" evidence="2">
    <location>
        <begin position="141"/>
        <end position="150"/>
    </location>
</feature>
<sequence>MPPGDGVAVCTLTDTGLADRLRDLSGVAVAAPLRTANIGIEQIVRAVLARPSLRALLVCGADSRLFRPGQSLIALLRHGIDGDGGRIRRAEGYDARLPGLGVAQVERFRNQLTWHDARGVDDEGELAARVAELRAAVRRAPAPPAGPVPEPVGTAEPTELRPRGRRRDLSTALQGFVVITADHAEGAVLLRVFDADLTPRYRMRGRRAESMVLGLLEAGVITDPAHTGYLGTELGKAETALRCGLRYEQDLPLRPARHDSHERTLA</sequence>
<evidence type="ECO:0000313" key="5">
    <source>
        <dbReference type="Proteomes" id="UP000678016"/>
    </source>
</evidence>
<dbReference type="EMBL" id="CP074132">
    <property type="protein sequence ID" value="QUX26929.1"/>
    <property type="molecule type" value="Genomic_DNA"/>
</dbReference>